<dbReference type="InterPro" id="IPR008715">
    <property type="entry name" value="SAM-MeTfrase_NodS-like"/>
</dbReference>
<comment type="caution">
    <text evidence="1">The sequence shown here is derived from an EMBL/GenBank/DDBJ whole genome shotgun (WGS) entry which is preliminary data.</text>
</comment>
<dbReference type="AlphaFoldDB" id="A0A2T5ZYW1"/>
<dbReference type="GO" id="GO:0008757">
    <property type="term" value="F:S-adenosylmethionine-dependent methyltransferase activity"/>
    <property type="evidence" value="ECO:0007669"/>
    <property type="project" value="InterPro"/>
</dbReference>
<dbReference type="PANTHER" id="PTHR43861">
    <property type="entry name" value="TRANS-ACONITATE 2-METHYLTRANSFERASE-RELATED"/>
    <property type="match status" value="1"/>
</dbReference>
<keyword evidence="2" id="KW-1185">Reference proteome</keyword>
<dbReference type="CDD" id="cd02440">
    <property type="entry name" value="AdoMet_MTases"/>
    <property type="match status" value="1"/>
</dbReference>
<dbReference type="Gene3D" id="3.40.50.150">
    <property type="entry name" value="Vaccinia Virus protein VP39"/>
    <property type="match status" value="1"/>
</dbReference>
<name>A0A2T5ZYW1_9RHOB</name>
<evidence type="ECO:0000313" key="1">
    <source>
        <dbReference type="EMBL" id="PTX36744.1"/>
    </source>
</evidence>
<dbReference type="Proteomes" id="UP000244069">
    <property type="component" value="Unassembled WGS sequence"/>
</dbReference>
<dbReference type="EMBL" id="QBKN01000055">
    <property type="protein sequence ID" value="PTX36744.1"/>
    <property type="molecule type" value="Genomic_DNA"/>
</dbReference>
<proteinExistence type="predicted"/>
<dbReference type="OrthoDB" id="116799at2"/>
<dbReference type="Pfam" id="PF05401">
    <property type="entry name" value="NodS"/>
    <property type="match status" value="1"/>
</dbReference>
<organism evidence="1 2">
    <name type="scientific">Allosediminivita pacifica</name>
    <dbReference type="NCBI Taxonomy" id="1267769"/>
    <lineage>
        <taxon>Bacteria</taxon>
        <taxon>Pseudomonadati</taxon>
        <taxon>Pseudomonadota</taxon>
        <taxon>Alphaproteobacteria</taxon>
        <taxon>Rhodobacterales</taxon>
        <taxon>Paracoccaceae</taxon>
        <taxon>Allosediminivita</taxon>
    </lineage>
</organism>
<protein>
    <submittedName>
        <fullName evidence="1">Nodulation protein S (NodS)</fullName>
    </submittedName>
</protein>
<accession>A0A2T5ZYW1</accession>
<gene>
    <name evidence="1" type="ORF">C8N44_1554</name>
</gene>
<dbReference type="GO" id="GO:0009312">
    <property type="term" value="P:oligosaccharide biosynthetic process"/>
    <property type="evidence" value="ECO:0007669"/>
    <property type="project" value="InterPro"/>
</dbReference>
<dbReference type="SUPFAM" id="SSF53335">
    <property type="entry name" value="S-adenosyl-L-methionine-dependent methyltransferases"/>
    <property type="match status" value="1"/>
</dbReference>
<sequence>MSERVERWEATFAAGRDPWDFWSTPYEQEKFRACTRLLQAGPYQTALEIGCAGGAFTKHLAQRCNEILALDISKAALAQARRRLPEPQVTFARAELPQDWPAGHFDLIVFSEVLYYFTRAEITELARRAEQSLRPGGQILLVNWLGETGEPLSGREAAELFLGACCESVPGSRPQARAPYRVDLLTRTHRTS</sequence>
<reference evidence="1 2" key="1">
    <citation type="submission" date="2018-04" db="EMBL/GenBank/DDBJ databases">
        <title>Genomic Encyclopedia of Archaeal and Bacterial Type Strains, Phase II (KMG-II): from individual species to whole genera.</title>
        <authorList>
            <person name="Goeker M."/>
        </authorList>
    </citation>
    <scope>NUCLEOTIDE SEQUENCE [LARGE SCALE GENOMIC DNA]</scope>
    <source>
        <strain evidence="1 2">DSM 29329</strain>
    </source>
</reference>
<evidence type="ECO:0000313" key="2">
    <source>
        <dbReference type="Proteomes" id="UP000244069"/>
    </source>
</evidence>
<dbReference type="InterPro" id="IPR029063">
    <property type="entry name" value="SAM-dependent_MTases_sf"/>
</dbReference>
<dbReference type="RefSeq" id="WP_107978900.1">
    <property type="nucleotide sequence ID" value="NZ_BMEZ01000054.1"/>
</dbReference>